<dbReference type="EMBL" id="MOXD01000003">
    <property type="protein sequence ID" value="OMQ24554.1"/>
    <property type="molecule type" value="Genomic_DNA"/>
</dbReference>
<proteinExistence type="predicted"/>
<dbReference type="RefSeq" id="WP_076941435.1">
    <property type="nucleotide sequence ID" value="NZ_MOXD01000003.1"/>
</dbReference>
<evidence type="ECO:0000313" key="3">
    <source>
        <dbReference type="Proteomes" id="UP000216021"/>
    </source>
</evidence>
<dbReference type="InterPro" id="IPR005586">
    <property type="entry name" value="ABC_trans_aux"/>
</dbReference>
<comment type="caution">
    <text evidence="2">The sequence shown here is derived from an EMBL/GenBank/DDBJ whole genome shotgun (WGS) entry which is preliminary data.</text>
</comment>
<dbReference type="AlphaFoldDB" id="A0A1S8CM78"/>
<dbReference type="Proteomes" id="UP000216021">
    <property type="component" value="Unassembled WGS sequence"/>
</dbReference>
<dbReference type="OrthoDB" id="5795476at2"/>
<evidence type="ECO:0000259" key="1">
    <source>
        <dbReference type="Pfam" id="PF03886"/>
    </source>
</evidence>
<protein>
    <submittedName>
        <fullName evidence="2">ABC transporter</fullName>
    </submittedName>
</protein>
<gene>
    <name evidence="2" type="ORF">BMI79_06935</name>
</gene>
<dbReference type="SUPFAM" id="SSF159594">
    <property type="entry name" value="XCC0632-like"/>
    <property type="match status" value="1"/>
</dbReference>
<accession>A0A1S8CM78</accession>
<dbReference type="STRING" id="2034155.BMI79_06935"/>
<evidence type="ECO:0000313" key="2">
    <source>
        <dbReference type="EMBL" id="OMQ24554.1"/>
    </source>
</evidence>
<sequence length="216" mass="23945">MIDFSLIYARYRRNVLRLLALILFMPLAACTILPESPVLQVYLLPAQPVAGSGSGQASGQSLRIVQPTTNQFLNSTRIAVQPQGPEITSFSGSRWSDPTPLLLRNRLIQEFRADGRFLSVSSDEDNVQASIELNGELLSYQAVYSGDSGEVVIRFDARLVRTSDRRVITSRSFAVRQAINGRSMDQVVQAFGLASDKLAAQMLSWTHQQTVNFPVR</sequence>
<dbReference type="Pfam" id="PF03886">
    <property type="entry name" value="ABC_trans_aux"/>
    <property type="match status" value="1"/>
</dbReference>
<feature type="domain" description="ABC-type transport auxiliary lipoprotein component" evidence="1">
    <location>
        <begin position="42"/>
        <end position="202"/>
    </location>
</feature>
<reference evidence="2 3" key="1">
    <citation type="submission" date="2016-11" db="EMBL/GenBank/DDBJ databases">
        <title>Rahnella oryzae sp. nov., isolated from rice root.</title>
        <authorList>
            <person name="Zhang X.-X."/>
            <person name="Zhang J."/>
        </authorList>
    </citation>
    <scope>NUCLEOTIDE SEQUENCE [LARGE SCALE GENOMIC DNA]</scope>
    <source>
        <strain evidence="2 3">J11-6</strain>
    </source>
</reference>
<name>A0A1S8CM78_9GAMM</name>
<dbReference type="Gene3D" id="3.40.50.10610">
    <property type="entry name" value="ABC-type transport auxiliary lipoprotein component"/>
    <property type="match status" value="1"/>
</dbReference>
<keyword evidence="3" id="KW-1185">Reference proteome</keyword>
<organism evidence="2 3">
    <name type="scientific">Serratia oryzae</name>
    <dbReference type="NCBI Taxonomy" id="2034155"/>
    <lineage>
        <taxon>Bacteria</taxon>
        <taxon>Pseudomonadati</taxon>
        <taxon>Pseudomonadota</taxon>
        <taxon>Gammaproteobacteria</taxon>
        <taxon>Enterobacterales</taxon>
        <taxon>Yersiniaceae</taxon>
        <taxon>Serratia</taxon>
    </lineage>
</organism>